<dbReference type="CDD" id="cd12797">
    <property type="entry name" value="M23_peptidase"/>
    <property type="match status" value="1"/>
</dbReference>
<name>A0A347UF68_9RHOB</name>
<dbReference type="PROSITE" id="PS51782">
    <property type="entry name" value="LYSM"/>
    <property type="match status" value="2"/>
</dbReference>
<dbReference type="SMART" id="SM00257">
    <property type="entry name" value="LysM"/>
    <property type="match status" value="2"/>
</dbReference>
<dbReference type="CDD" id="cd00118">
    <property type="entry name" value="LysM"/>
    <property type="match status" value="1"/>
</dbReference>
<evidence type="ECO:0000256" key="1">
    <source>
        <dbReference type="SAM" id="MobiDB-lite"/>
    </source>
</evidence>
<dbReference type="PANTHER" id="PTHR21666">
    <property type="entry name" value="PEPTIDASE-RELATED"/>
    <property type="match status" value="1"/>
</dbReference>
<dbReference type="AlphaFoldDB" id="A0A347UF68"/>
<dbReference type="InterPro" id="IPR016047">
    <property type="entry name" value="M23ase_b-sheet_dom"/>
</dbReference>
<evidence type="ECO:0000313" key="4">
    <source>
        <dbReference type="EMBL" id="AXX97496.1"/>
    </source>
</evidence>
<evidence type="ECO:0000259" key="3">
    <source>
        <dbReference type="PROSITE" id="PS51782"/>
    </source>
</evidence>
<sequence length="387" mass="40909">MAKRQTPMMRALFSGVALTMFSTLSGCSNLDFDLRNNFGNAPNTSNATRQATAPRPPADDRGVISYPNYQVAVARRGDTLTSVANRLGLDPAELARYNGMAPDTQLRPDEIIALPRRVTEPSPATGAVTSGPLQPEPVDITTLAGGAIERAGSKPANANANIPSGVEPIRHKVERGETAYSISRLYNVSVRSLAEWNGLGNNLTVREGQYLLIPVARNSPPPNDDVTPPGTGTPVPVPPSSTKPLPAEKPAAAKPATPASPNLGGGKPAAASSARLLFPVQGNIIRAYSTKSDGIDIAAKAGTPVIAADDGTVAAITRDTDQVPILVIRHKGNLLTIYANIDKITVKKGDRVRRGQAIAKVRAANPAFVHFEVRKDFDSVDPMPYLQ</sequence>
<dbReference type="Gene3D" id="3.10.350.10">
    <property type="entry name" value="LysM domain"/>
    <property type="match status" value="2"/>
</dbReference>
<dbReference type="OrthoDB" id="9795421at2"/>
<feature type="compositionally biased region" description="Low complexity" evidence="1">
    <location>
        <begin position="242"/>
        <end position="261"/>
    </location>
</feature>
<accession>A0A347UF68</accession>
<dbReference type="EMBL" id="CP032125">
    <property type="protein sequence ID" value="AXX97496.1"/>
    <property type="molecule type" value="Genomic_DNA"/>
</dbReference>
<dbReference type="SUPFAM" id="SSF51261">
    <property type="entry name" value="Duplicated hybrid motif"/>
    <property type="match status" value="1"/>
</dbReference>
<feature type="compositionally biased region" description="Low complexity" evidence="1">
    <location>
        <begin position="224"/>
        <end position="234"/>
    </location>
</feature>
<dbReference type="InterPro" id="IPR011055">
    <property type="entry name" value="Dup_hybrid_motif"/>
</dbReference>
<dbReference type="InterPro" id="IPR018392">
    <property type="entry name" value="LysM"/>
</dbReference>
<proteinExistence type="predicted"/>
<dbReference type="PROSITE" id="PS51257">
    <property type="entry name" value="PROKAR_LIPOPROTEIN"/>
    <property type="match status" value="1"/>
</dbReference>
<feature type="region of interest" description="Disordered" evidence="1">
    <location>
        <begin position="215"/>
        <end position="268"/>
    </location>
</feature>
<dbReference type="PANTHER" id="PTHR21666:SF270">
    <property type="entry name" value="MUREIN HYDROLASE ACTIVATOR ENVC"/>
    <property type="match status" value="1"/>
</dbReference>
<feature type="domain" description="LysM" evidence="3">
    <location>
        <begin position="70"/>
        <end position="114"/>
    </location>
</feature>
<dbReference type="Proteomes" id="UP000261704">
    <property type="component" value="Chromosome"/>
</dbReference>
<dbReference type="Pfam" id="PF01476">
    <property type="entry name" value="LysM"/>
    <property type="match status" value="2"/>
</dbReference>
<dbReference type="InterPro" id="IPR050570">
    <property type="entry name" value="Cell_wall_metabolism_enzyme"/>
</dbReference>
<dbReference type="Gene3D" id="2.70.70.10">
    <property type="entry name" value="Glucose Permease (Domain IIA)"/>
    <property type="match status" value="1"/>
</dbReference>
<keyword evidence="5" id="KW-1185">Reference proteome</keyword>
<evidence type="ECO:0000256" key="2">
    <source>
        <dbReference type="SAM" id="SignalP"/>
    </source>
</evidence>
<dbReference type="SUPFAM" id="SSF54106">
    <property type="entry name" value="LysM domain"/>
    <property type="match status" value="2"/>
</dbReference>
<dbReference type="GO" id="GO:0004222">
    <property type="term" value="F:metalloendopeptidase activity"/>
    <property type="evidence" value="ECO:0007669"/>
    <property type="project" value="TreeGrafter"/>
</dbReference>
<feature type="chain" id="PRO_5016773906" evidence="2">
    <location>
        <begin position="20"/>
        <end position="387"/>
    </location>
</feature>
<dbReference type="Pfam" id="PF01551">
    <property type="entry name" value="Peptidase_M23"/>
    <property type="match status" value="1"/>
</dbReference>
<keyword evidence="2" id="KW-0732">Signal</keyword>
<gene>
    <name evidence="4" type="ORF">BAR1_05820</name>
</gene>
<feature type="region of interest" description="Disordered" evidence="1">
    <location>
        <begin position="41"/>
        <end position="63"/>
    </location>
</feature>
<dbReference type="RefSeq" id="WP_118942153.1">
    <property type="nucleotide sequence ID" value="NZ_CP032125.1"/>
</dbReference>
<feature type="domain" description="LysM" evidence="3">
    <location>
        <begin position="169"/>
        <end position="213"/>
    </location>
</feature>
<dbReference type="InterPro" id="IPR036779">
    <property type="entry name" value="LysM_dom_sf"/>
</dbReference>
<feature type="signal peptide" evidence="2">
    <location>
        <begin position="1"/>
        <end position="19"/>
    </location>
</feature>
<evidence type="ECO:0000313" key="5">
    <source>
        <dbReference type="Proteomes" id="UP000261704"/>
    </source>
</evidence>
<reference evidence="4 5" key="1">
    <citation type="submission" date="2018-09" db="EMBL/GenBank/DDBJ databases">
        <title>Profundibacter amoris BAR1 gen. nov., sp. nov., a new member of the Roseobacter clade isolated at Lokis Castle Vent Field on the Arctic Mid-Oceanic Ridge.</title>
        <authorList>
            <person name="Le Moine Bauer S."/>
            <person name="Sjoeberg A.G."/>
            <person name="L'Haridon S."/>
            <person name="Stokke R."/>
            <person name="Roalkvam I."/>
            <person name="Steen I.H."/>
            <person name="Dahle H."/>
        </authorList>
    </citation>
    <scope>NUCLEOTIDE SEQUENCE [LARGE SCALE GENOMIC DNA]</scope>
    <source>
        <strain evidence="4 5">BAR1</strain>
    </source>
</reference>
<dbReference type="KEGG" id="pamo:BAR1_05820"/>
<organism evidence="4 5">
    <name type="scientific">Profundibacter amoris</name>
    <dbReference type="NCBI Taxonomy" id="2171755"/>
    <lineage>
        <taxon>Bacteria</taxon>
        <taxon>Pseudomonadati</taxon>
        <taxon>Pseudomonadota</taxon>
        <taxon>Alphaproteobacteria</taxon>
        <taxon>Rhodobacterales</taxon>
        <taxon>Paracoccaceae</taxon>
        <taxon>Profundibacter</taxon>
    </lineage>
</organism>
<protein>
    <submittedName>
        <fullName evidence="4">LysM peptidoglycan-binding domain-containing protein</fullName>
    </submittedName>
</protein>